<dbReference type="SUPFAM" id="SSF51905">
    <property type="entry name" value="FAD/NAD(P)-binding domain"/>
    <property type="match status" value="3"/>
</dbReference>
<protein>
    <submittedName>
        <fullName evidence="5">NAD(P)/FAD-dependent oxidoreductase</fullName>
    </submittedName>
</protein>
<keyword evidence="3" id="KW-0521">NADP</keyword>
<dbReference type="PRINTS" id="PR00411">
    <property type="entry name" value="PNDRDTASEI"/>
</dbReference>
<dbReference type="InterPro" id="IPR050775">
    <property type="entry name" value="FAD-binding_Monooxygenases"/>
</dbReference>
<dbReference type="GO" id="GO:0050660">
    <property type="term" value="F:flavin adenine dinucleotide binding"/>
    <property type="evidence" value="ECO:0007669"/>
    <property type="project" value="InterPro"/>
</dbReference>
<keyword evidence="1" id="KW-0285">Flavoprotein</keyword>
<dbReference type="Proteomes" id="UP000712673">
    <property type="component" value="Unassembled WGS sequence"/>
</dbReference>
<dbReference type="AlphaFoldDB" id="A0A937W180"/>
<dbReference type="GO" id="GO:0050661">
    <property type="term" value="F:NADP binding"/>
    <property type="evidence" value="ECO:0007669"/>
    <property type="project" value="InterPro"/>
</dbReference>
<dbReference type="Pfam" id="PF00743">
    <property type="entry name" value="FMO-like"/>
    <property type="match status" value="1"/>
</dbReference>
<dbReference type="GO" id="GO:0004499">
    <property type="term" value="F:N,N-dimethylaniline monooxygenase activity"/>
    <property type="evidence" value="ECO:0007669"/>
    <property type="project" value="InterPro"/>
</dbReference>
<name>A0A937W180_UNCTE</name>
<dbReference type="PANTHER" id="PTHR43098">
    <property type="entry name" value="L-ORNITHINE N(5)-MONOOXYGENASE-RELATED"/>
    <property type="match status" value="1"/>
</dbReference>
<dbReference type="PANTHER" id="PTHR43098:SF5">
    <property type="entry name" value="DUAL-FUNCTIONAL MONOOXYGENASE_METHYLTRANSFERASE PSOF"/>
    <property type="match status" value="1"/>
</dbReference>
<evidence type="ECO:0000313" key="5">
    <source>
        <dbReference type="EMBL" id="MBM3224333.1"/>
    </source>
</evidence>
<reference evidence="5" key="1">
    <citation type="submission" date="2019-03" db="EMBL/GenBank/DDBJ databases">
        <title>Lake Tanganyika Metagenome-Assembled Genomes (MAGs).</title>
        <authorList>
            <person name="Tran P."/>
        </authorList>
    </citation>
    <scope>NUCLEOTIDE SEQUENCE</scope>
    <source>
        <strain evidence="5">K_DeepCast_65m_m2_066</strain>
    </source>
</reference>
<organism evidence="5 6">
    <name type="scientific">Tectimicrobiota bacterium</name>
    <dbReference type="NCBI Taxonomy" id="2528274"/>
    <lineage>
        <taxon>Bacteria</taxon>
        <taxon>Pseudomonadati</taxon>
        <taxon>Nitrospinota/Tectimicrobiota group</taxon>
        <taxon>Candidatus Tectimicrobiota</taxon>
    </lineage>
</organism>
<dbReference type="Gene3D" id="3.50.50.60">
    <property type="entry name" value="FAD/NAD(P)-binding domain"/>
    <property type="match status" value="2"/>
</dbReference>
<proteinExistence type="predicted"/>
<keyword evidence="4" id="KW-0560">Oxidoreductase</keyword>
<dbReference type="EMBL" id="VGLS01000300">
    <property type="protein sequence ID" value="MBM3224333.1"/>
    <property type="molecule type" value="Genomic_DNA"/>
</dbReference>
<evidence type="ECO:0000313" key="6">
    <source>
        <dbReference type="Proteomes" id="UP000712673"/>
    </source>
</evidence>
<evidence type="ECO:0000256" key="2">
    <source>
        <dbReference type="ARBA" id="ARBA00022827"/>
    </source>
</evidence>
<keyword evidence="2" id="KW-0274">FAD</keyword>
<dbReference type="InterPro" id="IPR036188">
    <property type="entry name" value="FAD/NAD-bd_sf"/>
</dbReference>
<evidence type="ECO:0000256" key="3">
    <source>
        <dbReference type="ARBA" id="ARBA00022857"/>
    </source>
</evidence>
<accession>A0A937W180</accession>
<gene>
    <name evidence="5" type="ORF">FJZ47_11080</name>
</gene>
<comment type="caution">
    <text evidence="5">The sequence shown here is derived from an EMBL/GenBank/DDBJ whole genome shotgun (WGS) entry which is preliminary data.</text>
</comment>
<evidence type="ECO:0000256" key="4">
    <source>
        <dbReference type="ARBA" id="ARBA00023002"/>
    </source>
</evidence>
<dbReference type="InterPro" id="IPR020946">
    <property type="entry name" value="Flavin_mOase-like"/>
</dbReference>
<sequence length="546" mass="61653">MDRLPAGSDSNVTQTALDFDAMVIGAGVSGLYQLYRLRELGLKACVLETGTGVGGTWYWNRYPGARFDSESWTYGYSFSQELLDEWDWEEHFAAQPETERYLNYVVDKFDLRRDIQFRSRVTAAHYQEDTRSWDILLEDGRRYTTRLLITAIGVLSAATMPTIPGVETFQGQSCHTHYWPKAPVCFEGKRVAVIGTGATGVQTITEVAKTASHLTVFQRTPQWCAPLHNAKISKEEMNRIRANYSEIFARCQETYGCFIHTTDPRAALEVTPEEREEFWEKLYSEPGFGIWMGNFRDILVDRKANKLISDFLARKIRERVKEPAVAEKLIPKNHGFGTRRVPLESGYFEVYNQSNVQLVDLTETPIERITPTGIKTSNAEYAFDIIIYATGFDAITGAFDRIDFRGVNGVSLKEKWQDGPQTFLGILVDGFPNLLMVMGPHAGLGNFPRAAEYSADWVTGLIRFAHDRGLTRIEATAAGTKAWTDHVMETSEGLLFTEVDSWMTGINRNVDGKQVRRVMRYSGGHPAFRARCEAVAVDGYRELALA</sequence>
<evidence type="ECO:0000256" key="1">
    <source>
        <dbReference type="ARBA" id="ARBA00022630"/>
    </source>
</evidence>